<dbReference type="GO" id="GO:0005681">
    <property type="term" value="C:spliceosomal complex"/>
    <property type="evidence" value="ECO:0007669"/>
    <property type="project" value="TreeGrafter"/>
</dbReference>
<dbReference type="Pfam" id="PF10312">
    <property type="entry name" value="Cactin_mid"/>
    <property type="match status" value="1"/>
</dbReference>
<dbReference type="PANTHER" id="PTHR21737">
    <property type="entry name" value="POLYGLUTAMINE BINDING PROTEIN 1/MARVEL MEMBRANE-ASSOCIATING DOMAIN CONTAINING 3"/>
    <property type="match status" value="1"/>
</dbReference>
<dbReference type="AlphaFoldDB" id="T1IKV7"/>
<keyword evidence="3" id="KW-0175">Coiled coil</keyword>
<feature type="compositionally biased region" description="Basic and acidic residues" evidence="4">
    <location>
        <begin position="68"/>
        <end position="85"/>
    </location>
</feature>
<evidence type="ECO:0000256" key="4">
    <source>
        <dbReference type="SAM" id="MobiDB-lite"/>
    </source>
</evidence>
<feature type="region of interest" description="Disordered" evidence="4">
    <location>
        <begin position="1"/>
        <end position="91"/>
    </location>
</feature>
<dbReference type="OMA" id="RNRRYWE"/>
<evidence type="ECO:0000313" key="8">
    <source>
        <dbReference type="Proteomes" id="UP000014500"/>
    </source>
</evidence>
<dbReference type="GO" id="GO:0005737">
    <property type="term" value="C:cytoplasm"/>
    <property type="evidence" value="ECO:0007669"/>
    <property type="project" value="TreeGrafter"/>
</dbReference>
<proteinExistence type="inferred from homology"/>
<dbReference type="PhylomeDB" id="T1IKV7"/>
<dbReference type="GO" id="GO:0045292">
    <property type="term" value="P:mRNA cis splicing, via spliceosome"/>
    <property type="evidence" value="ECO:0007669"/>
    <property type="project" value="TreeGrafter"/>
</dbReference>
<evidence type="ECO:0000256" key="3">
    <source>
        <dbReference type="SAM" id="Coils"/>
    </source>
</evidence>
<sequence length="612" mass="73029">MDGEKTCDSRRRNSEKNRGSRISDENRLNHSKRLGHRSPSEQRMNKTSTDEIKQLDKKSQKILMKSMETPEEKRFRRLQKKESKEKKRKERMGWDEDYEQYTNTDNPFGDANLHQTFVWTKKLEKEGLTNMRPEAIELRNKTKLEENRVQLAKVKKQRLEREQERARKEDDIMQMQRVKESERFKEWETREDGFQLEQARLRSKIRIQDGRAKPIDLLAKYINIEDEDLAVEMHEPYKYLNGLNLDDLEDLLVDIKVYIELENEKNFDYWTDITVIVEDELVKLRKIVQNDHRGRREEINVAVGSDIMAVFKGKTHIQLIALRDQITSKIQSGGEGVDIGYWESLLSQLKAQISKVKLSDRHRANLRTKLMQLRHEQGVIESLKTEEFLSDTENIEPVIDESDREDGQYSPKLIHFGSLEPGTFLVEPDDDSERLKFARQKLIGNSSKIDDGKNGEEDKFRMQVRMDDDDDETVFSVEAALDQKMYVWADKYRPRKPRYYNRVHTGFEWNKYNQTHYDMENPPPKIVQGYKFNIFYPDLIDKSITPSYKLFPCEDDREFAVLRFYAGPPYEDIAFKIVNKEWDCSYKRGFKCQFSKDILQFWFHFKRLRYRR</sequence>
<evidence type="ECO:0000256" key="1">
    <source>
        <dbReference type="ARBA" id="ARBA00006895"/>
    </source>
</evidence>
<dbReference type="SMART" id="SM01050">
    <property type="entry name" value="CactinC_cactus"/>
    <property type="match status" value="1"/>
</dbReference>
<dbReference type="HOGENOM" id="CLU_011759_0_0_1"/>
<evidence type="ECO:0000256" key="2">
    <source>
        <dbReference type="ARBA" id="ARBA00034534"/>
    </source>
</evidence>
<feature type="domain" description="Splicing factor Cactin C-terminal" evidence="5">
    <location>
        <begin position="488"/>
        <end position="612"/>
    </location>
</feature>
<reference evidence="8" key="1">
    <citation type="submission" date="2011-05" db="EMBL/GenBank/DDBJ databases">
        <authorList>
            <person name="Richards S.R."/>
            <person name="Qu J."/>
            <person name="Jiang H."/>
            <person name="Jhangiani S.N."/>
            <person name="Agravi P."/>
            <person name="Goodspeed R."/>
            <person name="Gross S."/>
            <person name="Mandapat C."/>
            <person name="Jackson L."/>
            <person name="Mathew T."/>
            <person name="Pu L."/>
            <person name="Thornton R."/>
            <person name="Saada N."/>
            <person name="Wilczek-Boney K.B."/>
            <person name="Lee S."/>
            <person name="Kovar C."/>
            <person name="Wu Y."/>
            <person name="Scherer S.E."/>
            <person name="Worley K.C."/>
            <person name="Muzny D.M."/>
            <person name="Gibbs R."/>
        </authorList>
    </citation>
    <scope>NUCLEOTIDE SEQUENCE</scope>
    <source>
        <strain evidence="8">Brora</strain>
    </source>
</reference>
<name>T1IKV7_STRMM</name>
<dbReference type="InterPro" id="IPR019134">
    <property type="entry name" value="Cactin_C"/>
</dbReference>
<accession>T1IKV7</accession>
<dbReference type="Pfam" id="PF09732">
    <property type="entry name" value="CactinC_cactus"/>
    <property type="match status" value="1"/>
</dbReference>
<dbReference type="eggNOG" id="KOG2370">
    <property type="taxonomic scope" value="Eukaryota"/>
</dbReference>
<evidence type="ECO:0000259" key="6">
    <source>
        <dbReference type="Pfam" id="PF10312"/>
    </source>
</evidence>
<dbReference type="EnsemblMetazoa" id="SMAR001569-RA">
    <property type="protein sequence ID" value="SMAR001569-PA"/>
    <property type="gene ID" value="SMAR001569"/>
</dbReference>
<dbReference type="PANTHER" id="PTHR21737:SF4">
    <property type="entry name" value="SPLICING FACTOR CACTIN"/>
    <property type="match status" value="1"/>
</dbReference>
<comment type="similarity">
    <text evidence="1">Belongs to the CACTIN family.</text>
</comment>
<organism evidence="7 8">
    <name type="scientific">Strigamia maritima</name>
    <name type="common">European centipede</name>
    <name type="synonym">Geophilus maritimus</name>
    <dbReference type="NCBI Taxonomy" id="126957"/>
    <lineage>
        <taxon>Eukaryota</taxon>
        <taxon>Metazoa</taxon>
        <taxon>Ecdysozoa</taxon>
        <taxon>Arthropoda</taxon>
        <taxon>Myriapoda</taxon>
        <taxon>Chilopoda</taxon>
        <taxon>Pleurostigmophora</taxon>
        <taxon>Geophilomorpha</taxon>
        <taxon>Linotaeniidae</taxon>
        <taxon>Strigamia</taxon>
    </lineage>
</organism>
<feature type="coiled-coil region" evidence="3">
    <location>
        <begin position="142"/>
        <end position="176"/>
    </location>
</feature>
<evidence type="ECO:0000313" key="7">
    <source>
        <dbReference type="EnsemblMetazoa" id="SMAR001569-PA"/>
    </source>
</evidence>
<dbReference type="InterPro" id="IPR018816">
    <property type="entry name" value="Cactin_central"/>
</dbReference>
<feature type="compositionally biased region" description="Basic and acidic residues" evidence="4">
    <location>
        <begin position="38"/>
        <end position="59"/>
    </location>
</feature>
<feature type="domain" description="Splicing factor cactin central" evidence="6">
    <location>
        <begin position="177"/>
        <end position="362"/>
    </location>
</feature>
<keyword evidence="8" id="KW-1185">Reference proteome</keyword>
<evidence type="ECO:0000259" key="5">
    <source>
        <dbReference type="Pfam" id="PF09732"/>
    </source>
</evidence>
<dbReference type="STRING" id="126957.T1IKV7"/>
<protein>
    <recommendedName>
        <fullName evidence="2">Splicing factor Cactin</fullName>
    </recommendedName>
</protein>
<dbReference type="EMBL" id="JH430660">
    <property type="status" value="NOT_ANNOTATED_CDS"/>
    <property type="molecule type" value="Genomic_DNA"/>
</dbReference>
<feature type="compositionally biased region" description="Basic and acidic residues" evidence="4">
    <location>
        <begin position="1"/>
        <end position="28"/>
    </location>
</feature>
<dbReference type="Proteomes" id="UP000014500">
    <property type="component" value="Unassembled WGS sequence"/>
</dbReference>
<reference evidence="7" key="2">
    <citation type="submission" date="2015-02" db="UniProtKB">
        <authorList>
            <consortium name="EnsemblMetazoa"/>
        </authorList>
    </citation>
    <scope>IDENTIFICATION</scope>
</reference>